<proteinExistence type="predicted"/>
<reference evidence="3" key="1">
    <citation type="submission" date="2016-07" db="EMBL/GenBank/DDBJ databases">
        <title>Frankia sp. NRRL B-16219 Genome sequencing.</title>
        <authorList>
            <person name="Ghodhbane-Gtari F."/>
            <person name="Swanson E."/>
            <person name="Gueddou A."/>
            <person name="Louati M."/>
            <person name="Nouioui I."/>
            <person name="Hezbri K."/>
            <person name="Abebe-Akele F."/>
            <person name="Simpson S."/>
            <person name="Morris K."/>
            <person name="Thomas K."/>
            <person name="Gtari M."/>
            <person name="Tisa L.S."/>
        </authorList>
    </citation>
    <scope>NUCLEOTIDE SEQUENCE [LARGE SCALE GENOMIC DNA]</scope>
    <source>
        <strain evidence="3">NRRL B-16219</strain>
    </source>
</reference>
<organism evidence="2 3">
    <name type="scientific">Parafrankia soli</name>
    <dbReference type="NCBI Taxonomy" id="2599596"/>
    <lineage>
        <taxon>Bacteria</taxon>
        <taxon>Bacillati</taxon>
        <taxon>Actinomycetota</taxon>
        <taxon>Actinomycetes</taxon>
        <taxon>Frankiales</taxon>
        <taxon>Frankiaceae</taxon>
        <taxon>Parafrankia</taxon>
    </lineage>
</organism>
<evidence type="ECO:0000313" key="2">
    <source>
        <dbReference type="EMBL" id="OHV27994.1"/>
    </source>
</evidence>
<comment type="caution">
    <text evidence="2">The sequence shown here is derived from an EMBL/GenBank/DDBJ whole genome shotgun (WGS) entry which is preliminary data.</text>
</comment>
<dbReference type="RefSeq" id="WP_071064126.1">
    <property type="nucleotide sequence ID" value="NZ_MAXA01000215.1"/>
</dbReference>
<feature type="region of interest" description="Disordered" evidence="1">
    <location>
        <begin position="62"/>
        <end position="82"/>
    </location>
</feature>
<sequence>MRAIGTTATTVFLPWVEVLDIGLRNLAEQALAEPGVASVELLDDCRSRILFLTKPADVLAEERAAAQEEEQAAEHPAAEPAR</sequence>
<keyword evidence="3" id="KW-1185">Reference proteome</keyword>
<dbReference type="EMBL" id="MAXA01000215">
    <property type="protein sequence ID" value="OHV27994.1"/>
    <property type="molecule type" value="Genomic_DNA"/>
</dbReference>
<accession>A0A1S1Q719</accession>
<name>A0A1S1Q719_9ACTN</name>
<dbReference type="AlphaFoldDB" id="A0A1S1Q719"/>
<protein>
    <submittedName>
        <fullName evidence="2">Uncharacterized protein</fullName>
    </submittedName>
</protein>
<evidence type="ECO:0000256" key="1">
    <source>
        <dbReference type="SAM" id="MobiDB-lite"/>
    </source>
</evidence>
<gene>
    <name evidence="2" type="ORF">BBK14_18735</name>
</gene>
<dbReference type="Proteomes" id="UP000179769">
    <property type="component" value="Unassembled WGS sequence"/>
</dbReference>
<evidence type="ECO:0000313" key="3">
    <source>
        <dbReference type="Proteomes" id="UP000179769"/>
    </source>
</evidence>